<evidence type="ECO:0000259" key="2">
    <source>
        <dbReference type="SMART" id="SM00047"/>
    </source>
</evidence>
<feature type="domain" description="Mannosyl-glycoprotein endo-beta-N-acetylglucosamidase-like" evidence="2">
    <location>
        <begin position="2"/>
        <end position="150"/>
    </location>
</feature>
<protein>
    <submittedName>
        <fullName evidence="3">Exo-glucosaminidase LytG</fullName>
        <ecNumber evidence="3">3.2.1.-</ecNumber>
    </submittedName>
</protein>
<dbReference type="GO" id="GO:0016798">
    <property type="term" value="F:hydrolase activity, acting on glycosyl bonds"/>
    <property type="evidence" value="ECO:0007669"/>
    <property type="project" value="UniProtKB-KW"/>
</dbReference>
<geneLocation type="plasmid" evidence="3">
    <name>CLIT_20p</name>
</geneLocation>
<sequence>MEDTEKKTFIKSILGGALDGQKKYGLLPSVTIAQAILESGWGKHAIGFNLFGIKASRSWKGRTVSAKTYECRNSEIIQTTAIFRDYGSFNESVMDHNRLIGESKRYSSVIKANSYRAAAKALQSCGYATDPDYPAKLISIIESNHLDQYDRQLPDPAQVSPYAASARKWAMDKGISDGSRPKELATREEVWTMLYRNDVK</sequence>
<reference evidence="3 4" key="1">
    <citation type="submission" date="2014-03" db="EMBL/GenBank/DDBJ databases">
        <title>Genome sequence of Clostridium litorale W6, DSM 5388.</title>
        <authorList>
            <person name="Poehlein A."/>
            <person name="Jagirdar A."/>
            <person name="Khonsari B."/>
            <person name="Chibani C.M."/>
            <person name="Gutierrez Gutierrez D.A."/>
            <person name="Davydova E."/>
            <person name="Alghaithi H.S."/>
            <person name="Nair K.P."/>
            <person name="Dhamotharan K."/>
            <person name="Chandran L."/>
            <person name="G W."/>
            <person name="Daniel R."/>
        </authorList>
    </citation>
    <scope>NUCLEOTIDE SEQUENCE [LARGE SCALE GENOMIC DNA]</scope>
    <source>
        <strain evidence="3 4">W6</strain>
        <plasmid evidence="3">CLIT_20p</plasmid>
    </source>
</reference>
<evidence type="ECO:0000256" key="1">
    <source>
        <dbReference type="ARBA" id="ARBA00022801"/>
    </source>
</evidence>
<dbReference type="EC" id="3.2.1.-" evidence="3"/>
<gene>
    <name evidence="3" type="primary">lytG</name>
    <name evidence="3" type="ORF">CLIT_20p00130</name>
</gene>
<organism evidence="3 4">
    <name type="scientific">Peptoclostridium litorale DSM 5388</name>
    <dbReference type="NCBI Taxonomy" id="1121324"/>
    <lineage>
        <taxon>Bacteria</taxon>
        <taxon>Bacillati</taxon>
        <taxon>Bacillota</taxon>
        <taxon>Clostridia</taxon>
        <taxon>Peptostreptococcales</taxon>
        <taxon>Peptoclostridiaceae</taxon>
        <taxon>Peptoclostridium</taxon>
    </lineage>
</organism>
<dbReference type="Pfam" id="PF01832">
    <property type="entry name" value="Glucosaminidase"/>
    <property type="match status" value="1"/>
</dbReference>
<dbReference type="SMART" id="SM00047">
    <property type="entry name" value="LYZ2"/>
    <property type="match status" value="1"/>
</dbReference>
<keyword evidence="3" id="KW-0614">Plasmid</keyword>
<dbReference type="InterPro" id="IPR002901">
    <property type="entry name" value="MGlyc_endo_b_GlcNAc-like_dom"/>
</dbReference>
<dbReference type="GO" id="GO:0004040">
    <property type="term" value="F:amidase activity"/>
    <property type="evidence" value="ECO:0007669"/>
    <property type="project" value="InterPro"/>
</dbReference>
<proteinExistence type="predicted"/>
<keyword evidence="3" id="KW-0326">Glycosidase</keyword>
<dbReference type="AlphaFoldDB" id="A0A069RL07"/>
<dbReference type="EMBL" id="JJMM01000001">
    <property type="protein sequence ID" value="KDR96800.1"/>
    <property type="molecule type" value="Genomic_DNA"/>
</dbReference>
<dbReference type="OrthoDB" id="977752at2"/>
<comment type="caution">
    <text evidence="3">The sequence shown here is derived from an EMBL/GenBank/DDBJ whole genome shotgun (WGS) entry which is preliminary data.</text>
</comment>
<evidence type="ECO:0000313" key="4">
    <source>
        <dbReference type="Proteomes" id="UP000027946"/>
    </source>
</evidence>
<dbReference type="Proteomes" id="UP000027946">
    <property type="component" value="Unassembled WGS sequence"/>
</dbReference>
<keyword evidence="1 3" id="KW-0378">Hydrolase</keyword>
<dbReference type="PRINTS" id="PR01002">
    <property type="entry name" value="FLGFLGJ"/>
</dbReference>
<dbReference type="InterPro" id="IPR051056">
    <property type="entry name" value="Glycosyl_Hydrolase_73"/>
</dbReference>
<keyword evidence="4" id="KW-1185">Reference proteome</keyword>
<evidence type="ECO:0000313" key="3">
    <source>
        <dbReference type="EMBL" id="KDR96800.1"/>
    </source>
</evidence>
<dbReference type="Gene3D" id="2.10.70.40">
    <property type="entry name" value="peptidoglycan hydrolase"/>
    <property type="match status" value="1"/>
</dbReference>
<dbReference type="PANTHER" id="PTHR33308">
    <property type="entry name" value="PEPTIDOGLYCAN HYDROLASE FLGJ"/>
    <property type="match status" value="1"/>
</dbReference>
<dbReference type="eggNOG" id="COG1705">
    <property type="taxonomic scope" value="Bacteria"/>
</dbReference>
<dbReference type="RefSeq" id="WP_052635814.1">
    <property type="nucleotide sequence ID" value="NZ_FSRH01000022.1"/>
</dbReference>
<name>A0A069RL07_PEPLI</name>
<dbReference type="Gene3D" id="1.10.530.10">
    <property type="match status" value="1"/>
</dbReference>
<dbReference type="PANTHER" id="PTHR33308:SF9">
    <property type="entry name" value="PEPTIDOGLYCAN HYDROLASE FLGJ"/>
    <property type="match status" value="1"/>
</dbReference>
<accession>A0A069RL07</accession>